<evidence type="ECO:0000256" key="11">
    <source>
        <dbReference type="SAM" id="MobiDB-lite"/>
    </source>
</evidence>
<dbReference type="Pfam" id="PF12717">
    <property type="entry name" value="Cnd1"/>
    <property type="match status" value="1"/>
</dbReference>
<dbReference type="GO" id="GO:0005634">
    <property type="term" value="C:nucleus"/>
    <property type="evidence" value="ECO:0007669"/>
    <property type="project" value="UniProtKB-SubCell"/>
</dbReference>
<evidence type="ECO:0000256" key="3">
    <source>
        <dbReference type="ARBA" id="ARBA00009606"/>
    </source>
</evidence>
<comment type="function">
    <text evidence="10">Regulatory subunit of the condensin complex, a complex required for conversion of interphase chromatin into mitotic-like condense chromosomes. The condensin complex probably introduces positive supercoils into relaxed DNA in the presence of type I topoisomerases and converts nicked DNA into positive knotted forms in the presence of type II topoisomerases.</text>
</comment>
<evidence type="ECO:0000259" key="13">
    <source>
        <dbReference type="Pfam" id="PF12922"/>
    </source>
</evidence>
<dbReference type="Pfam" id="PF12922">
    <property type="entry name" value="Cnd1_N"/>
    <property type="match status" value="1"/>
</dbReference>
<keyword evidence="5 10" id="KW-0132">Cell division</keyword>
<feature type="region of interest" description="Disordered" evidence="11">
    <location>
        <begin position="1219"/>
        <end position="1379"/>
    </location>
</feature>
<dbReference type="Gene3D" id="1.25.10.10">
    <property type="entry name" value="Leucine-rich Repeat Variant"/>
    <property type="match status" value="1"/>
</dbReference>
<feature type="region of interest" description="Disordered" evidence="11">
    <location>
        <begin position="881"/>
        <end position="909"/>
    </location>
</feature>
<protein>
    <recommendedName>
        <fullName evidence="10">Condensin complex subunit 1</fullName>
    </recommendedName>
</protein>
<keyword evidence="9 10" id="KW-0131">Cell cycle</keyword>
<gene>
    <name evidence="14" type="ORF">E3P99_02731</name>
</gene>
<dbReference type="PIRSF" id="PIRSF017127">
    <property type="entry name" value="Condensin_D2"/>
    <property type="match status" value="1"/>
</dbReference>
<feature type="region of interest" description="Disordered" evidence="11">
    <location>
        <begin position="420"/>
        <end position="456"/>
    </location>
</feature>
<feature type="compositionally biased region" description="Basic and acidic residues" evidence="11">
    <location>
        <begin position="881"/>
        <end position="903"/>
    </location>
</feature>
<keyword evidence="4" id="KW-0158">Chromosome</keyword>
<dbReference type="InterPro" id="IPR026971">
    <property type="entry name" value="CND1/NCAPD3"/>
</dbReference>
<dbReference type="GO" id="GO:0010032">
    <property type="term" value="P:meiotic chromosome condensation"/>
    <property type="evidence" value="ECO:0007669"/>
    <property type="project" value="TreeGrafter"/>
</dbReference>
<feature type="compositionally biased region" description="Basic residues" evidence="11">
    <location>
        <begin position="1288"/>
        <end position="1297"/>
    </location>
</feature>
<dbReference type="GO" id="GO:0042393">
    <property type="term" value="F:histone binding"/>
    <property type="evidence" value="ECO:0007669"/>
    <property type="project" value="TreeGrafter"/>
</dbReference>
<feature type="domain" description="Condensin complex subunit 1 C-terminal" evidence="12">
    <location>
        <begin position="994"/>
        <end position="1155"/>
    </location>
</feature>
<keyword evidence="15" id="KW-1185">Reference proteome</keyword>
<accession>A0A4T0FJH6</accession>
<dbReference type="GO" id="GO:0051301">
    <property type="term" value="P:cell division"/>
    <property type="evidence" value="ECO:0007669"/>
    <property type="project" value="UniProtKB-KW"/>
</dbReference>
<evidence type="ECO:0000313" key="15">
    <source>
        <dbReference type="Proteomes" id="UP000310189"/>
    </source>
</evidence>
<dbReference type="InterPro" id="IPR032682">
    <property type="entry name" value="Cnd1_C"/>
</dbReference>
<dbReference type="InterPro" id="IPR024324">
    <property type="entry name" value="Condensin_cplx_su1_N"/>
</dbReference>
<sequence>MIKFNLLESLNEYKDDLKIDDDDELGEDLLLEQILNCPISQDDRLWYNTLGYIQRITPATVKSSLKLLDGLVHSLLQSTDDKLGLEVLAYLISAYLIKLSKITSLNKQDFATWCNVLSSTYTTIYNLLNNSAALKLWGNSVEKDTFVSCFTKPIWQLLENEQYTKNSDLKAVFFNVLSISIVSHGQLFTAQSSIIQNLEYFDHLAEPMAELLSHLYHNFNDTNLTHKCLVDVSHRTFTGNDLKAPRTFSKFIIKLTQQSPALVLKHVVLLQSHIDSDAYTMRNAIIECFGLLIAHLTTVSQTNTEDDSEATQTQIQSFFTVLMDRYLDNNSYVRSKVISTFLKIVELPTKFPKQRIELLETTIRHLSDKSSTVRKNATALIIKLILTHPYGMLHGGRLNEKEWQERLDVVEKELSSIAPKLDEAVEKQGGNDGDDDDAMEEDDNDDNQDRRQSKKFARKSQIAATNLAQHDADQISRLQLTQSYYADALNFIHLIEKSIPTVATLLSSTNKPEVLEAIEFFRVAHEYGLSSAQVGVRRMIHLIWSKDNAVIEDGKEVKGVRARVIDTYKSLYLDPINDPNMTPQAQVSRICKNLIQLTFNATLAELTSLEALVSTIMAHDGIHQDVINKLWQVYSVQKDIPRAQRRGAIIIIGMLAVSKSEIVHERIDTLIRIGLGQLGKSDLALARYTCIALQRISGSVKKVKGSLQDASIRLPMSEPIFRRLQEALEHPTTSRAWFGMAEQAINAIYVLGEQPDILCNVMIKHMARKAFTADSQEKQDELRKEGNEADADADANANADAGGEGMDVDREGRDADQDQDQDQDQDPEVNPSQTSQNNTPPQHSQHSSGNAFLLSQLVFTVGHVAIRHIVYLELVERELKRRKADADAEKDSKKNSKQRKSEGIDEVAGNAEDDIGDGIAMVKERELLYGSSSLLATFGPILSHICYNPRQYSFPMLRSAATLSLSKFMCVSSKFCEEHLLLLFKILETTKDATIRCNIVIALGDIAVCFSNLIDENSDKLYAGLSDDEIVVKKNTFMVLTHLILNGMVKVKGQLGEMAKCLDDTESRISDLAKLFFTELSTKDNAVYNNLPDIISHLSVGVHAVDEEVFKSTMKFIFKFIEKEKQAENIIDKLCQRFRLAVDEKQWRDVAFCLSLLPFKSERSIKKLMEGLPYYADKLHEPTVFKRFMEILSKSRTNKACKNDAEMKEFEDTLNKARAQGEEEARLAGRAAGDKRYDRRKSARLSMHISSNSLKSDDEEEGDKENEDADAEARQSSKPPSKQSKQSKQAKNKKTVQRTKTLDFTSDEDDNGNGNDDDEDEDANDKSESEAEVPKAKGKGKAAPKSRAKSVRGGAKKGATTRAQPARRTRRQIDFSDSE</sequence>
<evidence type="ECO:0000256" key="4">
    <source>
        <dbReference type="ARBA" id="ARBA00022454"/>
    </source>
</evidence>
<feature type="compositionally biased region" description="Polar residues" evidence="11">
    <location>
        <begin position="830"/>
        <end position="848"/>
    </location>
</feature>
<feature type="domain" description="Condensin complex subunit 1 N-terminal" evidence="13">
    <location>
        <begin position="102"/>
        <end position="190"/>
    </location>
</feature>
<dbReference type="EMBL" id="SPNW01000041">
    <property type="protein sequence ID" value="TIA88190.1"/>
    <property type="molecule type" value="Genomic_DNA"/>
</dbReference>
<evidence type="ECO:0000256" key="7">
    <source>
        <dbReference type="ARBA" id="ARBA00023067"/>
    </source>
</evidence>
<dbReference type="InterPro" id="IPR007673">
    <property type="entry name" value="Condensin_cplx_su1"/>
</dbReference>
<keyword evidence="7 10" id="KW-0226">DNA condensation</keyword>
<evidence type="ECO:0000256" key="2">
    <source>
        <dbReference type="ARBA" id="ARBA00004286"/>
    </source>
</evidence>
<feature type="compositionally biased region" description="Basic and acidic residues" evidence="11">
    <location>
        <begin position="775"/>
        <end position="787"/>
    </location>
</feature>
<evidence type="ECO:0000256" key="9">
    <source>
        <dbReference type="ARBA" id="ARBA00023306"/>
    </source>
</evidence>
<dbReference type="SUPFAM" id="SSF48371">
    <property type="entry name" value="ARM repeat"/>
    <property type="match status" value="1"/>
</dbReference>
<feature type="region of interest" description="Disordered" evidence="11">
    <location>
        <begin position="772"/>
        <end position="848"/>
    </location>
</feature>
<feature type="compositionally biased region" description="Basic and acidic residues" evidence="11">
    <location>
        <begin position="1324"/>
        <end position="1335"/>
    </location>
</feature>
<evidence type="ECO:0000256" key="8">
    <source>
        <dbReference type="ARBA" id="ARBA00023242"/>
    </source>
</evidence>
<feature type="compositionally biased region" description="Acidic residues" evidence="11">
    <location>
        <begin position="817"/>
        <end position="827"/>
    </location>
</feature>
<keyword evidence="6 10" id="KW-0498">Mitosis</keyword>
<feature type="compositionally biased region" description="Acidic residues" evidence="11">
    <location>
        <begin position="432"/>
        <end position="446"/>
    </location>
</feature>
<dbReference type="Proteomes" id="UP000310189">
    <property type="component" value="Unassembled WGS sequence"/>
</dbReference>
<feature type="compositionally biased region" description="Acidic residues" evidence="11">
    <location>
        <begin position="1305"/>
        <end position="1323"/>
    </location>
</feature>
<comment type="subcellular location">
    <subcellularLocation>
        <location evidence="2">Chromosome</location>
    </subcellularLocation>
    <subcellularLocation>
        <location evidence="1">Nucleus</location>
    </subcellularLocation>
</comment>
<dbReference type="InterPro" id="IPR011989">
    <property type="entry name" value="ARM-like"/>
</dbReference>
<feature type="compositionally biased region" description="Basic residues" evidence="11">
    <location>
        <begin position="1336"/>
        <end position="1350"/>
    </location>
</feature>
<evidence type="ECO:0000313" key="14">
    <source>
        <dbReference type="EMBL" id="TIA88190.1"/>
    </source>
</evidence>
<proteinExistence type="inferred from homology"/>
<comment type="caution">
    <text evidence="14">The sequence shown here is derived from an EMBL/GenBank/DDBJ whole genome shotgun (WGS) entry which is preliminary data.</text>
</comment>
<feature type="compositionally biased region" description="Basic and acidic residues" evidence="11">
    <location>
        <begin position="807"/>
        <end position="816"/>
    </location>
</feature>
<evidence type="ECO:0000256" key="10">
    <source>
        <dbReference type="PIRNR" id="PIRNR017127"/>
    </source>
</evidence>
<dbReference type="GO" id="GO:0000779">
    <property type="term" value="C:condensed chromosome, centromeric region"/>
    <property type="evidence" value="ECO:0007669"/>
    <property type="project" value="TreeGrafter"/>
</dbReference>
<feature type="compositionally biased region" description="Low complexity" evidence="11">
    <location>
        <begin position="1276"/>
        <end position="1287"/>
    </location>
</feature>
<evidence type="ECO:0000256" key="6">
    <source>
        <dbReference type="ARBA" id="ARBA00022776"/>
    </source>
</evidence>
<evidence type="ECO:0000256" key="5">
    <source>
        <dbReference type="ARBA" id="ARBA00022618"/>
    </source>
</evidence>
<dbReference type="OrthoDB" id="436262at2759"/>
<dbReference type="GO" id="GO:0007076">
    <property type="term" value="P:mitotic chromosome condensation"/>
    <property type="evidence" value="ECO:0007669"/>
    <property type="project" value="InterPro"/>
</dbReference>
<keyword evidence="8" id="KW-0539">Nucleus</keyword>
<comment type="similarity">
    <text evidence="3 10">Belongs to the CND1 (condensin subunit 1) family.</text>
</comment>
<evidence type="ECO:0000256" key="1">
    <source>
        <dbReference type="ARBA" id="ARBA00004123"/>
    </source>
</evidence>
<dbReference type="PANTHER" id="PTHR14222:SF2">
    <property type="entry name" value="CONDENSIN COMPLEX SUBUNIT 1"/>
    <property type="match status" value="1"/>
</dbReference>
<reference evidence="14 15" key="1">
    <citation type="submission" date="2019-03" db="EMBL/GenBank/DDBJ databases">
        <title>Sequencing 23 genomes of Wallemia ichthyophaga.</title>
        <authorList>
            <person name="Gostincar C."/>
        </authorList>
    </citation>
    <scope>NUCLEOTIDE SEQUENCE [LARGE SCALE GENOMIC DNA]</scope>
    <source>
        <strain evidence="14 15">EXF-5753</strain>
    </source>
</reference>
<dbReference type="PANTHER" id="PTHR14222">
    <property type="entry name" value="CONDENSIN"/>
    <property type="match status" value="1"/>
</dbReference>
<dbReference type="InterPro" id="IPR016024">
    <property type="entry name" value="ARM-type_fold"/>
</dbReference>
<feature type="compositionally biased region" description="Acidic residues" evidence="11">
    <location>
        <begin position="1257"/>
        <end position="1270"/>
    </location>
</feature>
<dbReference type="GO" id="GO:0000796">
    <property type="term" value="C:condensin complex"/>
    <property type="evidence" value="ECO:0007669"/>
    <property type="project" value="TreeGrafter"/>
</dbReference>
<organism evidence="14 15">
    <name type="scientific">Wallemia hederae</name>
    <dbReference type="NCBI Taxonomy" id="1540922"/>
    <lineage>
        <taxon>Eukaryota</taxon>
        <taxon>Fungi</taxon>
        <taxon>Dikarya</taxon>
        <taxon>Basidiomycota</taxon>
        <taxon>Wallemiomycotina</taxon>
        <taxon>Wallemiomycetes</taxon>
        <taxon>Wallemiales</taxon>
        <taxon>Wallemiaceae</taxon>
        <taxon>Wallemia</taxon>
    </lineage>
</organism>
<name>A0A4T0FJH6_9BASI</name>
<evidence type="ECO:0000259" key="12">
    <source>
        <dbReference type="Pfam" id="PF12717"/>
    </source>
</evidence>
<feature type="compositionally biased region" description="Basic and acidic residues" evidence="11">
    <location>
        <begin position="1219"/>
        <end position="1237"/>
    </location>
</feature>